<reference evidence="1 2" key="1">
    <citation type="submission" date="2024-02" db="EMBL/GenBank/DDBJ databases">
        <title>complete genome of Flavobacterium ginsenosidimutans Str. YTB16.</title>
        <authorList>
            <person name="Wang Q."/>
        </authorList>
    </citation>
    <scope>NUCLEOTIDE SEQUENCE [LARGE SCALE GENOMIC DNA]</scope>
    <source>
        <strain evidence="1 2">YTB16</strain>
    </source>
</reference>
<proteinExistence type="predicted"/>
<evidence type="ECO:0000313" key="2">
    <source>
        <dbReference type="Proteomes" id="UP001447857"/>
    </source>
</evidence>
<accession>A0ABZ2QFQ1</accession>
<dbReference type="RefSeq" id="WP_338841185.1">
    <property type="nucleotide sequence ID" value="NZ_CP147988.1"/>
</dbReference>
<dbReference type="Pfam" id="PF04222">
    <property type="entry name" value="DUF416"/>
    <property type="match status" value="1"/>
</dbReference>
<dbReference type="InterPro" id="IPR007338">
    <property type="entry name" value="DUF416"/>
</dbReference>
<gene>
    <name evidence="1" type="ORF">V6624_05420</name>
</gene>
<dbReference type="EMBL" id="CP147988">
    <property type="protein sequence ID" value="WXK51068.1"/>
    <property type="molecule type" value="Genomic_DNA"/>
</dbReference>
<organism evidence="1 2">
    <name type="scientific">Flavobacterium ginsenosidimutans</name>
    <dbReference type="NCBI Taxonomy" id="687844"/>
    <lineage>
        <taxon>Bacteria</taxon>
        <taxon>Pseudomonadati</taxon>
        <taxon>Bacteroidota</taxon>
        <taxon>Flavobacteriia</taxon>
        <taxon>Flavobacteriales</taxon>
        <taxon>Flavobacteriaceae</taxon>
        <taxon>Flavobacterium</taxon>
    </lineage>
</organism>
<keyword evidence="2" id="KW-1185">Reference proteome</keyword>
<dbReference type="Gene3D" id="1.20.1590.10">
    <property type="entry name" value="YP_001051499.1 domain like"/>
    <property type="match status" value="1"/>
</dbReference>
<dbReference type="InterPro" id="IPR023381">
    <property type="entry name" value="YP001051499.1-like_dom_sf"/>
</dbReference>
<sequence>MDNECFEFRDEISEKLVDLDDQKKTIFSLLICKRLFPNYVFFSKKYEYGDPSKLETIISTLFRDVLENNKTLKIDNYINIVENITPDTQDYDTILASFALDACTSILSTLYFLKDGDFENLVDVATYARDTVDMFIQERDDLDINDIQMDQLIEEDPFMQRELKRQFEVVDYLTNIKSESLSIIDLSSLRELAKDDIIDISLLRNV</sequence>
<name>A0ABZ2QFQ1_9FLAO</name>
<dbReference type="Proteomes" id="UP001447857">
    <property type="component" value="Chromosome"/>
</dbReference>
<protein>
    <submittedName>
        <fullName evidence="1">DUF416 family protein</fullName>
    </submittedName>
</protein>
<evidence type="ECO:0000313" key="1">
    <source>
        <dbReference type="EMBL" id="WXK51068.1"/>
    </source>
</evidence>